<reference evidence="2 3" key="1">
    <citation type="submission" date="2024-11" db="EMBL/GenBank/DDBJ databases">
        <authorList>
            <person name="Heng Y.C."/>
            <person name="Lim A.C.H."/>
            <person name="Lee J.K.Y."/>
            <person name="Kittelmann S."/>
        </authorList>
    </citation>
    <scope>NUCLEOTIDE SEQUENCE [LARGE SCALE GENOMIC DNA]</scope>
    <source>
        <strain evidence="2 3">WILCCON 0269</strain>
    </source>
</reference>
<evidence type="ECO:0000313" key="3">
    <source>
        <dbReference type="Proteomes" id="UP001623660"/>
    </source>
</evidence>
<dbReference type="Proteomes" id="UP001623660">
    <property type="component" value="Unassembled WGS sequence"/>
</dbReference>
<sequence length="362" mass="41771">MEYFSKKIILLIMTFIMSFTLNGCINKNEDESEKVEIPHYSDVIAIENNENGSELYNINNYQLSENGSIDDMTQLVYNTQKSVYVYLVNLAKEGQLRNNKMIIVYNGIKSEVKDFFTAMDIELNSSGDKIAYRTFKSNSLDSAQGMRIYDLKDKKYVKLNSKVLVSGNLYKWLDDHRIIYYGSIEGKKDSDKIYMYDFNTHKEQVYLNDTEGYCMYFTSAGNNLLFLSRAGESLYLYYYECKSNQIKLLSNDFTGIYDSISDDKSGNIFFFASIGKDETALYKFNINDNKLERITYDFPQNIKISAGISKDEKGNIYFIGVGNEQNSGDVFMYDIDKKSINIISDHEGNYSIYGDRGKVIFN</sequence>
<gene>
    <name evidence="2" type="ORF">ACJDU8_15090</name>
</gene>
<dbReference type="PANTHER" id="PTHR36842">
    <property type="entry name" value="PROTEIN TOLB HOMOLOG"/>
    <property type="match status" value="1"/>
</dbReference>
<dbReference type="Gene3D" id="2.120.10.30">
    <property type="entry name" value="TolB, C-terminal domain"/>
    <property type="match status" value="1"/>
</dbReference>
<comment type="caution">
    <text evidence="2">The sequence shown here is derived from an EMBL/GenBank/DDBJ whole genome shotgun (WGS) entry which is preliminary data.</text>
</comment>
<dbReference type="EMBL" id="JBJHZX010000023">
    <property type="protein sequence ID" value="MFL0196874.1"/>
    <property type="molecule type" value="Genomic_DNA"/>
</dbReference>
<protein>
    <recommendedName>
        <fullName evidence="1">Peptidase S9A N-terminal domain-containing protein</fullName>
    </recommendedName>
</protein>
<proteinExistence type="predicted"/>
<evidence type="ECO:0000259" key="1">
    <source>
        <dbReference type="Pfam" id="PF02897"/>
    </source>
</evidence>
<accession>A0ABW8SLR7</accession>
<dbReference type="Pfam" id="PF02897">
    <property type="entry name" value="Peptidase_S9_N"/>
    <property type="match status" value="1"/>
</dbReference>
<dbReference type="RefSeq" id="WP_406792980.1">
    <property type="nucleotide sequence ID" value="NZ_JBJHZX010000023.1"/>
</dbReference>
<dbReference type="InterPro" id="IPR023302">
    <property type="entry name" value="Pept_S9A_N"/>
</dbReference>
<organism evidence="2 3">
    <name type="scientific">Candidatus Clostridium eludens</name>
    <dbReference type="NCBI Taxonomy" id="3381663"/>
    <lineage>
        <taxon>Bacteria</taxon>
        <taxon>Bacillati</taxon>
        <taxon>Bacillota</taxon>
        <taxon>Clostridia</taxon>
        <taxon>Eubacteriales</taxon>
        <taxon>Clostridiaceae</taxon>
        <taxon>Clostridium</taxon>
    </lineage>
</organism>
<name>A0ABW8SLR7_9CLOT</name>
<feature type="domain" description="Peptidase S9A N-terminal" evidence="1">
    <location>
        <begin position="93"/>
        <end position="273"/>
    </location>
</feature>
<evidence type="ECO:0000313" key="2">
    <source>
        <dbReference type="EMBL" id="MFL0196874.1"/>
    </source>
</evidence>
<dbReference type="SUPFAM" id="SSF82171">
    <property type="entry name" value="DPP6 N-terminal domain-like"/>
    <property type="match status" value="1"/>
</dbReference>
<keyword evidence="3" id="KW-1185">Reference proteome</keyword>
<dbReference type="PANTHER" id="PTHR36842:SF1">
    <property type="entry name" value="PROTEIN TOLB"/>
    <property type="match status" value="1"/>
</dbReference>
<dbReference type="InterPro" id="IPR011042">
    <property type="entry name" value="6-blade_b-propeller_TolB-like"/>
</dbReference>